<comment type="caution">
    <text evidence="1">The sequence shown here is derived from an EMBL/GenBank/DDBJ whole genome shotgun (WGS) entry which is preliminary data.</text>
</comment>
<proteinExistence type="predicted"/>
<evidence type="ECO:0008006" key="3">
    <source>
        <dbReference type="Google" id="ProtNLM"/>
    </source>
</evidence>
<dbReference type="Gene3D" id="2.40.70.10">
    <property type="entry name" value="Acid Proteases"/>
    <property type="match status" value="1"/>
</dbReference>
<keyword evidence="2" id="KW-1185">Reference proteome</keyword>
<protein>
    <recommendedName>
        <fullName evidence="3">Aspartic peptidase DDI1-type domain-containing protein</fullName>
    </recommendedName>
</protein>
<accession>A0ABQ9N4C7</accession>
<reference evidence="1" key="1">
    <citation type="journal article" date="2023" name="Plant Biotechnol. J.">
        <title>Chromosome-level wild Hevea brasiliensis genome provides new tools for genomic-assisted breeding and valuable loci to elevate rubber yield.</title>
        <authorList>
            <person name="Cheng H."/>
            <person name="Song X."/>
            <person name="Hu Y."/>
            <person name="Wu T."/>
            <person name="Yang Q."/>
            <person name="An Z."/>
            <person name="Feng S."/>
            <person name="Deng Z."/>
            <person name="Wu W."/>
            <person name="Zeng X."/>
            <person name="Tu M."/>
            <person name="Wang X."/>
            <person name="Huang H."/>
        </authorList>
    </citation>
    <scope>NUCLEOTIDE SEQUENCE</scope>
    <source>
        <strain evidence="1">MT/VB/25A 57/8</strain>
    </source>
</reference>
<dbReference type="CDD" id="cd00303">
    <property type="entry name" value="retropepsin_like"/>
    <property type="match status" value="1"/>
</dbReference>
<evidence type="ECO:0000313" key="2">
    <source>
        <dbReference type="Proteomes" id="UP001174677"/>
    </source>
</evidence>
<dbReference type="Proteomes" id="UP001174677">
    <property type="component" value="Chromosome 2"/>
</dbReference>
<dbReference type="PANTHER" id="PTHR33240">
    <property type="entry name" value="OS08G0508500 PROTEIN"/>
    <property type="match status" value="1"/>
</dbReference>
<name>A0ABQ9N4C7_HEVBR</name>
<gene>
    <name evidence="1" type="ORF">P3X46_002615</name>
</gene>
<dbReference type="EMBL" id="JARPOI010000002">
    <property type="protein sequence ID" value="KAJ9187121.1"/>
    <property type="molecule type" value="Genomic_DNA"/>
</dbReference>
<dbReference type="InterPro" id="IPR021109">
    <property type="entry name" value="Peptidase_aspartic_dom_sf"/>
</dbReference>
<sequence>MKPEIASQRDRKKYYRFHKDHGHTMNKCRKLKDEIERLIRDGTLRRFTSDRNKDQGKTNPEELIEIINVIIGGLDAHKANGKKVAESSCLKNVLSVERENLCKDSISFESMDYENIKRPHSNPLVVNILLNKYMVHRVLVDTESSINLVTLKVHKKFDLKRSDLTKVILSLVGLSDKIVPVAGTTNLIVVLGDKAFKRSIYTEFFVVDIPLSYNLILGRLILNGNNILINMDCKYETFSFRWNSCDEKEVEVSPGML</sequence>
<evidence type="ECO:0000313" key="1">
    <source>
        <dbReference type="EMBL" id="KAJ9187121.1"/>
    </source>
</evidence>
<dbReference type="PANTHER" id="PTHR33240:SF15">
    <property type="entry name" value="GAG-PRO-LIKE PROTEIN"/>
    <property type="match status" value="1"/>
</dbReference>
<dbReference type="SUPFAM" id="SSF50630">
    <property type="entry name" value="Acid proteases"/>
    <property type="match status" value="1"/>
</dbReference>
<organism evidence="1 2">
    <name type="scientific">Hevea brasiliensis</name>
    <name type="common">Para rubber tree</name>
    <name type="synonym">Siphonia brasiliensis</name>
    <dbReference type="NCBI Taxonomy" id="3981"/>
    <lineage>
        <taxon>Eukaryota</taxon>
        <taxon>Viridiplantae</taxon>
        <taxon>Streptophyta</taxon>
        <taxon>Embryophyta</taxon>
        <taxon>Tracheophyta</taxon>
        <taxon>Spermatophyta</taxon>
        <taxon>Magnoliopsida</taxon>
        <taxon>eudicotyledons</taxon>
        <taxon>Gunneridae</taxon>
        <taxon>Pentapetalae</taxon>
        <taxon>rosids</taxon>
        <taxon>fabids</taxon>
        <taxon>Malpighiales</taxon>
        <taxon>Euphorbiaceae</taxon>
        <taxon>Crotonoideae</taxon>
        <taxon>Micrandreae</taxon>
        <taxon>Hevea</taxon>
    </lineage>
</organism>